<dbReference type="EMBL" id="VSRR010002376">
    <property type="protein sequence ID" value="MPC31146.1"/>
    <property type="molecule type" value="Genomic_DNA"/>
</dbReference>
<dbReference type="Proteomes" id="UP000324222">
    <property type="component" value="Unassembled WGS sequence"/>
</dbReference>
<sequence length="266" mass="30106">MRCNSFGLQRKLIKNNNQHVVHLWRVRDRDRREEGWGPRWGEAGKGCRERRASRHLAMHYTDEYSTPGDTPPALHHAAPSSASRPCREDRDHRHRWTKDKKFALAQTKRRQRCILNKYRLFVIVSGPSCLAGREGEPLDLLIHRWWWCWSFPFRGVMCAMGATAAAAAAITRPHLRTKLTPKKCCRPKERGRPASSTATAGHELLGQSLHTRARRSPRNGRGVYYFLAVRLAEPRVQRCNVGRAAGRSPAAAAADTTNQHVGAAAL</sequence>
<organism evidence="2 3">
    <name type="scientific">Portunus trituberculatus</name>
    <name type="common">Swimming crab</name>
    <name type="synonym">Neptunus trituberculatus</name>
    <dbReference type="NCBI Taxonomy" id="210409"/>
    <lineage>
        <taxon>Eukaryota</taxon>
        <taxon>Metazoa</taxon>
        <taxon>Ecdysozoa</taxon>
        <taxon>Arthropoda</taxon>
        <taxon>Crustacea</taxon>
        <taxon>Multicrustacea</taxon>
        <taxon>Malacostraca</taxon>
        <taxon>Eumalacostraca</taxon>
        <taxon>Eucarida</taxon>
        <taxon>Decapoda</taxon>
        <taxon>Pleocyemata</taxon>
        <taxon>Brachyura</taxon>
        <taxon>Eubrachyura</taxon>
        <taxon>Portunoidea</taxon>
        <taxon>Portunidae</taxon>
        <taxon>Portuninae</taxon>
        <taxon>Portunus</taxon>
    </lineage>
</organism>
<evidence type="ECO:0000313" key="3">
    <source>
        <dbReference type="Proteomes" id="UP000324222"/>
    </source>
</evidence>
<evidence type="ECO:0000313" key="2">
    <source>
        <dbReference type="EMBL" id="MPC31146.1"/>
    </source>
</evidence>
<gene>
    <name evidence="2" type="ORF">E2C01_024425</name>
</gene>
<proteinExistence type="predicted"/>
<feature type="region of interest" description="Disordered" evidence="1">
    <location>
        <begin position="184"/>
        <end position="216"/>
    </location>
</feature>
<protein>
    <submittedName>
        <fullName evidence="2">Uncharacterized protein</fullName>
    </submittedName>
</protein>
<keyword evidence="3" id="KW-1185">Reference proteome</keyword>
<evidence type="ECO:0000256" key="1">
    <source>
        <dbReference type="SAM" id="MobiDB-lite"/>
    </source>
</evidence>
<reference evidence="2 3" key="1">
    <citation type="submission" date="2019-05" db="EMBL/GenBank/DDBJ databases">
        <title>Another draft genome of Portunus trituberculatus and its Hox gene families provides insights of decapod evolution.</title>
        <authorList>
            <person name="Jeong J.-H."/>
            <person name="Song I."/>
            <person name="Kim S."/>
            <person name="Choi T."/>
            <person name="Kim D."/>
            <person name="Ryu S."/>
            <person name="Kim W."/>
        </authorList>
    </citation>
    <scope>NUCLEOTIDE SEQUENCE [LARGE SCALE GENOMIC DNA]</scope>
    <source>
        <tissue evidence="2">Muscle</tissue>
    </source>
</reference>
<accession>A0A5B7ED51</accession>
<dbReference type="AlphaFoldDB" id="A0A5B7ED51"/>
<feature type="region of interest" description="Disordered" evidence="1">
    <location>
        <begin position="65"/>
        <end position="90"/>
    </location>
</feature>
<comment type="caution">
    <text evidence="2">The sequence shown here is derived from an EMBL/GenBank/DDBJ whole genome shotgun (WGS) entry which is preliminary data.</text>
</comment>
<feature type="compositionally biased region" description="Low complexity" evidence="1">
    <location>
        <begin position="71"/>
        <end position="84"/>
    </location>
</feature>
<name>A0A5B7ED51_PORTR</name>